<keyword evidence="3" id="KW-1185">Reference proteome</keyword>
<organism evidence="2 3">
    <name type="scientific">Tegillarca granosa</name>
    <name type="common">Malaysian cockle</name>
    <name type="synonym">Anadara granosa</name>
    <dbReference type="NCBI Taxonomy" id="220873"/>
    <lineage>
        <taxon>Eukaryota</taxon>
        <taxon>Metazoa</taxon>
        <taxon>Spiralia</taxon>
        <taxon>Lophotrochozoa</taxon>
        <taxon>Mollusca</taxon>
        <taxon>Bivalvia</taxon>
        <taxon>Autobranchia</taxon>
        <taxon>Pteriomorphia</taxon>
        <taxon>Arcoida</taxon>
        <taxon>Arcoidea</taxon>
        <taxon>Arcidae</taxon>
        <taxon>Tegillarca</taxon>
    </lineage>
</organism>
<dbReference type="Proteomes" id="UP001217089">
    <property type="component" value="Unassembled WGS sequence"/>
</dbReference>
<sequence>MKIFGTSYTRAQLIMCNLNNCHIFSYTYTSFTCKIIFSEKKMMQQWLDENINSLMEDTTDSLYREDMQDTSPDMSPEKSPKKRPRSPEKSPKRPRSPEKRLRSPEKSPKKRQRSPEKSPKKRPRSPEKSPKKKLRSPEKSPKKKLRSPEKSPKKRLRTPEKSPKRLRTPKKSPKKRLRSPEKSPKKRQRSNDSNSEDTSPEKRPRTPDKSKSGKSFHQMYLSRKRLLRLEEETSRLRKKNKKLEERIIVLEKITNSEARSEKNEKITEIGAPKDAEKISENTKTKDKAAEISNSTVKETEQSVEKGTDITIEELEQSIKNVNGDNNRLKYLCSKLFTDEELINRSRTGKKTAKSGENVKPALNAEKFELLQMMSSEFKQLTTNMTTPPSHSFWLRDYKICETL</sequence>
<gene>
    <name evidence="2" type="ORF">KUTeg_017676</name>
</gene>
<evidence type="ECO:0000256" key="1">
    <source>
        <dbReference type="SAM" id="MobiDB-lite"/>
    </source>
</evidence>
<feature type="compositionally biased region" description="Basic and acidic residues" evidence="1">
    <location>
        <begin position="278"/>
        <end position="289"/>
    </location>
</feature>
<comment type="caution">
    <text evidence="2">The sequence shown here is derived from an EMBL/GenBank/DDBJ whole genome shotgun (WGS) entry which is preliminary data.</text>
</comment>
<dbReference type="EMBL" id="JARBDR010000903">
    <property type="protein sequence ID" value="KAJ8304093.1"/>
    <property type="molecule type" value="Genomic_DNA"/>
</dbReference>
<feature type="compositionally biased region" description="Basic residues" evidence="1">
    <location>
        <begin position="164"/>
        <end position="177"/>
    </location>
</feature>
<reference evidence="2 3" key="1">
    <citation type="submission" date="2022-12" db="EMBL/GenBank/DDBJ databases">
        <title>Chromosome-level genome of Tegillarca granosa.</title>
        <authorList>
            <person name="Kim J."/>
        </authorList>
    </citation>
    <scope>NUCLEOTIDE SEQUENCE [LARGE SCALE GENOMIC DNA]</scope>
    <source>
        <strain evidence="2">Teg-2019</strain>
        <tissue evidence="2">Adductor muscle</tissue>
    </source>
</reference>
<proteinExistence type="predicted"/>
<evidence type="ECO:0000313" key="3">
    <source>
        <dbReference type="Proteomes" id="UP001217089"/>
    </source>
</evidence>
<feature type="region of interest" description="Disordered" evidence="1">
    <location>
        <begin position="278"/>
        <end position="301"/>
    </location>
</feature>
<accession>A0ABQ9ELG3</accession>
<protein>
    <submittedName>
        <fullName evidence="2">Uncharacterized protein</fullName>
    </submittedName>
</protein>
<feature type="region of interest" description="Disordered" evidence="1">
    <location>
        <begin position="65"/>
        <end position="237"/>
    </location>
</feature>
<evidence type="ECO:0000313" key="2">
    <source>
        <dbReference type="EMBL" id="KAJ8304093.1"/>
    </source>
</evidence>
<feature type="compositionally biased region" description="Basic and acidic residues" evidence="1">
    <location>
        <begin position="199"/>
        <end position="211"/>
    </location>
</feature>
<feature type="compositionally biased region" description="Basic and acidic residues" evidence="1">
    <location>
        <begin position="75"/>
        <end position="163"/>
    </location>
</feature>
<name>A0ABQ9ELG3_TEGGR</name>